<name>A0A8T2RY54_CERRI</name>
<dbReference type="EMBL" id="CM035429">
    <property type="protein sequence ID" value="KAH7300791.1"/>
    <property type="molecule type" value="Genomic_DNA"/>
</dbReference>
<evidence type="ECO:0000313" key="1">
    <source>
        <dbReference type="EMBL" id="KAH7300791.1"/>
    </source>
</evidence>
<gene>
    <name evidence="1" type="ORF">KP509_24G078500</name>
</gene>
<comment type="caution">
    <text evidence="1">The sequence shown here is derived from an EMBL/GenBank/DDBJ whole genome shotgun (WGS) entry which is preliminary data.</text>
</comment>
<dbReference type="Proteomes" id="UP000825935">
    <property type="component" value="Chromosome 24"/>
</dbReference>
<protein>
    <submittedName>
        <fullName evidence="1">Uncharacterized protein</fullName>
    </submittedName>
</protein>
<dbReference type="AlphaFoldDB" id="A0A8T2RY54"/>
<organism evidence="1 2">
    <name type="scientific">Ceratopteris richardii</name>
    <name type="common">Triangle waterfern</name>
    <dbReference type="NCBI Taxonomy" id="49495"/>
    <lineage>
        <taxon>Eukaryota</taxon>
        <taxon>Viridiplantae</taxon>
        <taxon>Streptophyta</taxon>
        <taxon>Embryophyta</taxon>
        <taxon>Tracheophyta</taxon>
        <taxon>Polypodiopsida</taxon>
        <taxon>Polypodiidae</taxon>
        <taxon>Polypodiales</taxon>
        <taxon>Pteridineae</taxon>
        <taxon>Pteridaceae</taxon>
        <taxon>Parkerioideae</taxon>
        <taxon>Ceratopteris</taxon>
    </lineage>
</organism>
<keyword evidence="2" id="KW-1185">Reference proteome</keyword>
<evidence type="ECO:0000313" key="2">
    <source>
        <dbReference type="Proteomes" id="UP000825935"/>
    </source>
</evidence>
<sequence length="105" mass="12251">MKGNEQCQPELDYMVSSKRSSSVPSLTAVYHAEATWREYMRLYCVLSRLTFLRPLRLSCNLLLSRNLIADESSTYARFLFRELFTSRHLFLLFFVCVGNSVKSHC</sequence>
<accession>A0A8T2RY54</accession>
<proteinExistence type="predicted"/>
<reference evidence="1" key="1">
    <citation type="submission" date="2021-08" db="EMBL/GenBank/DDBJ databases">
        <title>WGS assembly of Ceratopteris richardii.</title>
        <authorList>
            <person name="Marchant D.B."/>
            <person name="Chen G."/>
            <person name="Jenkins J."/>
            <person name="Shu S."/>
            <person name="Leebens-Mack J."/>
            <person name="Grimwood J."/>
            <person name="Schmutz J."/>
            <person name="Soltis P."/>
            <person name="Soltis D."/>
            <person name="Chen Z.-H."/>
        </authorList>
    </citation>
    <scope>NUCLEOTIDE SEQUENCE</scope>
    <source>
        <strain evidence="1">Whitten #5841</strain>
        <tissue evidence="1">Leaf</tissue>
    </source>
</reference>